<evidence type="ECO:0000313" key="14">
    <source>
        <dbReference type="Proteomes" id="UP000095280"/>
    </source>
</evidence>
<evidence type="ECO:0000256" key="7">
    <source>
        <dbReference type="ARBA" id="ARBA00022737"/>
    </source>
</evidence>
<evidence type="ECO:0000256" key="9">
    <source>
        <dbReference type="ARBA" id="ARBA00022989"/>
    </source>
</evidence>
<keyword evidence="10" id="KW-0472">Membrane</keyword>
<dbReference type="Gene3D" id="2.10.25.10">
    <property type="entry name" value="Laminin"/>
    <property type="match status" value="2"/>
</dbReference>
<keyword evidence="6" id="KW-0812">Transmembrane</keyword>
<name>A0A1I8FJK3_9PLAT</name>
<keyword evidence="4 12" id="KW-0245">EGF-like domain</keyword>
<dbReference type="GO" id="GO:0016324">
    <property type="term" value="C:apical plasma membrane"/>
    <property type="evidence" value="ECO:0007669"/>
    <property type="project" value="UniProtKB-SubCell"/>
</dbReference>
<dbReference type="PROSITE" id="PS01186">
    <property type="entry name" value="EGF_2"/>
    <property type="match status" value="1"/>
</dbReference>
<dbReference type="GO" id="GO:0030182">
    <property type="term" value="P:neuron differentiation"/>
    <property type="evidence" value="ECO:0007669"/>
    <property type="project" value="UniProtKB-ARBA"/>
</dbReference>
<comment type="subcellular location">
    <subcellularLocation>
        <location evidence="1">Apical cell membrane</location>
        <topology evidence="1">Single-pass type I membrane protein</topology>
    </subcellularLocation>
</comment>
<reference evidence="15" key="1">
    <citation type="submission" date="2016-11" db="UniProtKB">
        <authorList>
            <consortium name="WormBaseParasite"/>
        </authorList>
    </citation>
    <scope>IDENTIFICATION</scope>
</reference>
<dbReference type="SMART" id="SM00181">
    <property type="entry name" value="EGF"/>
    <property type="match status" value="1"/>
</dbReference>
<dbReference type="Proteomes" id="UP000095280">
    <property type="component" value="Unplaced"/>
</dbReference>
<keyword evidence="14" id="KW-1185">Reference proteome</keyword>
<keyword evidence="8" id="KW-0221">Differentiation</keyword>
<evidence type="ECO:0000256" key="2">
    <source>
        <dbReference type="ARBA" id="ARBA00022473"/>
    </source>
</evidence>
<dbReference type="PROSITE" id="PS00022">
    <property type="entry name" value="EGF_1"/>
    <property type="match status" value="1"/>
</dbReference>
<evidence type="ECO:0000256" key="5">
    <source>
        <dbReference type="ARBA" id="ARBA00022553"/>
    </source>
</evidence>
<dbReference type="GO" id="GO:0003002">
    <property type="term" value="P:regionalization"/>
    <property type="evidence" value="ECO:0007669"/>
    <property type="project" value="UniProtKB-ARBA"/>
</dbReference>
<organism evidence="14 15">
    <name type="scientific">Macrostomum lignano</name>
    <dbReference type="NCBI Taxonomy" id="282301"/>
    <lineage>
        <taxon>Eukaryota</taxon>
        <taxon>Metazoa</taxon>
        <taxon>Spiralia</taxon>
        <taxon>Lophotrochozoa</taxon>
        <taxon>Platyhelminthes</taxon>
        <taxon>Rhabditophora</taxon>
        <taxon>Macrostomorpha</taxon>
        <taxon>Macrostomida</taxon>
        <taxon>Macrostomidae</taxon>
        <taxon>Macrostomum</taxon>
    </lineage>
</organism>
<keyword evidence="9" id="KW-1133">Transmembrane helix</keyword>
<dbReference type="PROSITE" id="PS01187">
    <property type="entry name" value="EGF_CA"/>
    <property type="match status" value="1"/>
</dbReference>
<evidence type="ECO:0000256" key="10">
    <source>
        <dbReference type="ARBA" id="ARBA00023136"/>
    </source>
</evidence>
<accession>A0A1I8FJK3</accession>
<dbReference type="GO" id="GO:0048592">
    <property type="term" value="P:eye morphogenesis"/>
    <property type="evidence" value="ECO:0007669"/>
    <property type="project" value="UniProtKB-ARBA"/>
</dbReference>
<dbReference type="InterPro" id="IPR051022">
    <property type="entry name" value="Notch_Cell-Fate_Det"/>
</dbReference>
<dbReference type="InterPro" id="IPR001881">
    <property type="entry name" value="EGF-like_Ca-bd_dom"/>
</dbReference>
<dbReference type="SMART" id="SM00179">
    <property type="entry name" value="EGF_CA"/>
    <property type="match status" value="1"/>
</dbReference>
<dbReference type="GO" id="GO:0080090">
    <property type="term" value="P:regulation of primary metabolic process"/>
    <property type="evidence" value="ECO:0007669"/>
    <property type="project" value="UniProtKB-ARBA"/>
</dbReference>
<comment type="caution">
    <text evidence="12">Lacks conserved residue(s) required for the propagation of feature annotation.</text>
</comment>
<feature type="disulfide bond" evidence="12">
    <location>
        <begin position="22"/>
        <end position="32"/>
    </location>
</feature>
<evidence type="ECO:0000259" key="13">
    <source>
        <dbReference type="PROSITE" id="PS50026"/>
    </source>
</evidence>
<dbReference type="WBParaSite" id="maker-unitig_37750-snap-gene-0.1-mRNA-1">
    <property type="protein sequence ID" value="maker-unitig_37750-snap-gene-0.1-mRNA-1"/>
    <property type="gene ID" value="maker-unitig_37750-snap-gene-0.1"/>
</dbReference>
<dbReference type="GO" id="GO:0048468">
    <property type="term" value="P:cell development"/>
    <property type="evidence" value="ECO:0007669"/>
    <property type="project" value="UniProtKB-ARBA"/>
</dbReference>
<dbReference type="PROSITE" id="PS00010">
    <property type="entry name" value="ASX_HYDROXYL"/>
    <property type="match status" value="1"/>
</dbReference>
<dbReference type="SUPFAM" id="SSF57196">
    <property type="entry name" value="EGF/Laminin"/>
    <property type="match status" value="1"/>
</dbReference>
<dbReference type="PANTHER" id="PTHR24049:SF35">
    <property type="entry name" value="EGF-LIKE DOMAIN-CONTAINING PROTEIN"/>
    <property type="match status" value="1"/>
</dbReference>
<protein>
    <submittedName>
        <fullName evidence="15">EGF-like domain-containing protein</fullName>
    </submittedName>
</protein>
<sequence>IHCDCTDTGFAGDRCQNNIDDCASKPCANGLCSDLATDYNCSCFTGWEGRNCSVDTDTTACQGPVRTAASAVTETPRLPATALASTFKAPPAAPGSMTARRARASTAAGAPDGVRSFTCDCLPGYEGPTCSVDINECKSGFGQPCQNGDRVLQGPGSGLCLQPAAPGDFGGINCSRAASTVLIRIKRTCNIGVCEFCCSANASSVSGGDSWTIELRL</sequence>
<dbReference type="CDD" id="cd00054">
    <property type="entry name" value="EGF_CA"/>
    <property type="match status" value="1"/>
</dbReference>
<evidence type="ECO:0000256" key="12">
    <source>
        <dbReference type="PROSITE-ProRule" id="PRU00076"/>
    </source>
</evidence>
<dbReference type="GO" id="GO:0060255">
    <property type="term" value="P:regulation of macromolecule metabolic process"/>
    <property type="evidence" value="ECO:0007669"/>
    <property type="project" value="UniProtKB-ARBA"/>
</dbReference>
<dbReference type="GO" id="GO:0051241">
    <property type="term" value="P:negative regulation of multicellular organismal process"/>
    <property type="evidence" value="ECO:0007669"/>
    <property type="project" value="UniProtKB-ARBA"/>
</dbReference>
<dbReference type="InterPro" id="IPR000152">
    <property type="entry name" value="EGF-type_Asp/Asn_hydroxyl_site"/>
</dbReference>
<dbReference type="PROSITE" id="PS50026">
    <property type="entry name" value="EGF_3"/>
    <property type="match status" value="1"/>
</dbReference>
<feature type="disulfide bond" evidence="12">
    <location>
        <begin position="43"/>
        <end position="52"/>
    </location>
</feature>
<dbReference type="FunFam" id="2.10.25.10:FF:000565">
    <property type="entry name" value="Predicted protein"/>
    <property type="match status" value="1"/>
</dbReference>
<dbReference type="InterPro" id="IPR000742">
    <property type="entry name" value="EGF"/>
</dbReference>
<dbReference type="InterPro" id="IPR018097">
    <property type="entry name" value="EGF_Ca-bd_CS"/>
</dbReference>
<evidence type="ECO:0000256" key="11">
    <source>
        <dbReference type="ARBA" id="ARBA00023157"/>
    </source>
</evidence>
<dbReference type="GO" id="GO:0009967">
    <property type="term" value="P:positive regulation of signal transduction"/>
    <property type="evidence" value="ECO:0007669"/>
    <property type="project" value="UniProtKB-ARBA"/>
</dbReference>
<dbReference type="GO" id="GO:0051093">
    <property type="term" value="P:negative regulation of developmental process"/>
    <property type="evidence" value="ECO:0007669"/>
    <property type="project" value="UniProtKB-ARBA"/>
</dbReference>
<evidence type="ECO:0000256" key="8">
    <source>
        <dbReference type="ARBA" id="ARBA00022782"/>
    </source>
</evidence>
<feature type="domain" description="EGF-like" evidence="13">
    <location>
        <begin position="18"/>
        <end position="53"/>
    </location>
</feature>
<evidence type="ECO:0000256" key="4">
    <source>
        <dbReference type="ARBA" id="ARBA00022536"/>
    </source>
</evidence>
<keyword evidence="5" id="KW-0597">Phosphoprotein</keyword>
<dbReference type="AlphaFoldDB" id="A0A1I8FJK3"/>
<keyword evidence="3" id="KW-1003">Cell membrane</keyword>
<proteinExistence type="predicted"/>
<dbReference type="PANTHER" id="PTHR24049">
    <property type="entry name" value="CRUMBS FAMILY MEMBER"/>
    <property type="match status" value="1"/>
</dbReference>
<dbReference type="GO" id="GO:0005509">
    <property type="term" value="F:calcium ion binding"/>
    <property type="evidence" value="ECO:0007669"/>
    <property type="project" value="InterPro"/>
</dbReference>
<evidence type="ECO:0000256" key="1">
    <source>
        <dbReference type="ARBA" id="ARBA00004247"/>
    </source>
</evidence>
<dbReference type="GO" id="GO:0008593">
    <property type="term" value="P:regulation of Notch signaling pathway"/>
    <property type="evidence" value="ECO:0007669"/>
    <property type="project" value="UniProtKB-ARBA"/>
</dbReference>
<evidence type="ECO:0000256" key="6">
    <source>
        <dbReference type="ARBA" id="ARBA00022692"/>
    </source>
</evidence>
<keyword evidence="11 12" id="KW-1015">Disulfide bond</keyword>
<keyword evidence="2" id="KW-0217">Developmental protein</keyword>
<keyword evidence="7" id="KW-0677">Repeat</keyword>
<evidence type="ECO:0000256" key="3">
    <source>
        <dbReference type="ARBA" id="ARBA00022475"/>
    </source>
</evidence>
<evidence type="ECO:0000313" key="15">
    <source>
        <dbReference type="WBParaSite" id="maker-unitig_37750-snap-gene-0.1-mRNA-1"/>
    </source>
</evidence>